<dbReference type="EMBL" id="QWDR01000002">
    <property type="protein sequence ID" value="RJY29651.1"/>
    <property type="molecule type" value="Genomic_DNA"/>
</dbReference>
<dbReference type="InterPro" id="IPR049991">
    <property type="entry name" value="T4SS_Lem8"/>
</dbReference>
<reference evidence="2 3" key="1">
    <citation type="submission" date="2018-08" db="EMBL/GenBank/DDBJ databases">
        <title>Genome Sequences of Legionella pneumophila subsp. pneumophila Isolates, Recovered from a Drinking Water System in a Large Builging.</title>
        <authorList>
            <person name="Gomez-Alvarez V."/>
            <person name="Boczek L."/>
            <person name="King D."/>
            <person name="Pemberton A."/>
            <person name="Pfaller S."/>
            <person name="Rodgers M."/>
            <person name="Santodomingo J."/>
            <person name="Revetta R."/>
        </authorList>
    </citation>
    <scope>NUCLEOTIDE SEQUENCE [LARGE SCALE GENOMIC DNA]</scope>
    <source>
        <strain evidence="2 3">L01C.1</strain>
    </source>
</reference>
<protein>
    <recommendedName>
        <fullName evidence="4">Peptidase C58 YopT-type domain-containing protein</fullName>
    </recommendedName>
</protein>
<gene>
    <name evidence="2" type="ORF">D1H98_11500</name>
</gene>
<dbReference type="NCBIfam" id="NF043042">
    <property type="entry name" value="T4SS_Lem8"/>
    <property type="match status" value="1"/>
</dbReference>
<dbReference type="AlphaFoldDB" id="A0A3A6UZG0"/>
<dbReference type="Proteomes" id="UP000277145">
    <property type="component" value="Unassembled WGS sequence"/>
</dbReference>
<feature type="compositionally biased region" description="Polar residues" evidence="1">
    <location>
        <begin position="478"/>
        <end position="494"/>
    </location>
</feature>
<evidence type="ECO:0000313" key="3">
    <source>
        <dbReference type="Proteomes" id="UP000277145"/>
    </source>
</evidence>
<name>A0A3A6UZG0_LEGPN</name>
<evidence type="ECO:0008006" key="4">
    <source>
        <dbReference type="Google" id="ProtNLM"/>
    </source>
</evidence>
<evidence type="ECO:0000313" key="2">
    <source>
        <dbReference type="EMBL" id="RJY29651.1"/>
    </source>
</evidence>
<accession>A0A3A6UZG0</accession>
<sequence length="534" mass="61708">MPQIPNAIAAVIEAALVKLNPKQKEIVDNYSDKLLNLQYKAHQPRTFELAVKTMKEQLEKLSASLKKINLEMEPDKDKRRHEIIQKIESDLKLIDSSINGDFEKNYQNLKKEFLQFLHKADSEDPFLKKIHGLLEQDNPSILYLIEQELESSYYKDKYSQKFNQLILLMKLKVAHTPNPVVTPNLLQDISLLQLEGEIEKQRMIAIIDGQEPLARALKYLSIGCTTTAARTKELQKIIVQHGTNLQAYRHQDKCRELGGRIVLHCSQAMLPGMGLKSGMCHGLARHWAEDVIKKDRFMGFRGNQEAFLQPNKVTDKILQAIPNFNDFVRLNPKIYETQQSQQEHVSLNYEDTVGSEPDKQFKEFTDRIMSELDKYGKSATFVSYANSHSGHVVAIHKRTKPTPQGFLIDYFDANAGWMQFKDDKSFQEFLTYYLNDRHAKEKLKSIAFETLCYPSSYTHMLDKLCEKTPQPTPQRQRAQSLSAEIERNTPQMKPQISEKTEKTEKAEKAEKAEKTEKTEKTENEQSRDARRFPI</sequence>
<dbReference type="RefSeq" id="WP_011213602.1">
    <property type="nucleotide sequence ID" value="NZ_CP021281.1"/>
</dbReference>
<evidence type="ECO:0000256" key="1">
    <source>
        <dbReference type="SAM" id="MobiDB-lite"/>
    </source>
</evidence>
<organism evidence="2 3">
    <name type="scientific">Legionella pneumophila subsp. pneumophila</name>
    <dbReference type="NCBI Taxonomy" id="91891"/>
    <lineage>
        <taxon>Bacteria</taxon>
        <taxon>Pseudomonadati</taxon>
        <taxon>Pseudomonadota</taxon>
        <taxon>Gammaproteobacteria</taxon>
        <taxon>Legionellales</taxon>
        <taxon>Legionellaceae</taxon>
        <taxon>Legionella</taxon>
    </lineage>
</organism>
<feature type="region of interest" description="Disordered" evidence="1">
    <location>
        <begin position="466"/>
        <end position="534"/>
    </location>
</feature>
<feature type="compositionally biased region" description="Basic and acidic residues" evidence="1">
    <location>
        <begin position="496"/>
        <end position="534"/>
    </location>
</feature>
<comment type="caution">
    <text evidence="2">The sequence shown here is derived from an EMBL/GenBank/DDBJ whole genome shotgun (WGS) entry which is preliminary data.</text>
</comment>
<proteinExistence type="predicted"/>